<dbReference type="AlphaFoldDB" id="A0A7R9CTT3"/>
<protein>
    <submittedName>
        <fullName evidence="2">Uncharacterized protein</fullName>
    </submittedName>
</protein>
<evidence type="ECO:0000313" key="2">
    <source>
        <dbReference type="EMBL" id="CAD7402354.1"/>
    </source>
</evidence>
<feature type="region of interest" description="Disordered" evidence="1">
    <location>
        <begin position="81"/>
        <end position="120"/>
    </location>
</feature>
<evidence type="ECO:0000256" key="1">
    <source>
        <dbReference type="SAM" id="MobiDB-lite"/>
    </source>
</evidence>
<reference evidence="2" key="1">
    <citation type="submission" date="2020-11" db="EMBL/GenBank/DDBJ databases">
        <authorList>
            <person name="Tran Van P."/>
        </authorList>
    </citation>
    <scope>NUCLEOTIDE SEQUENCE</scope>
</reference>
<feature type="compositionally biased region" description="Polar residues" evidence="1">
    <location>
        <begin position="88"/>
        <end position="100"/>
    </location>
</feature>
<name>A0A7R9CTT3_TIMCR</name>
<sequence>MVLGFTLAMDLNADDSGDQALTVRYLTRRFIGEYRSNTEGDVKGINSMRGAGPRLEYMSQNGKGQNGHNTQGLTDTQNMTHCRVENGDNPQGLTDTQNMTHCRVENGDNPQGRTDTHNDT</sequence>
<organism evidence="2">
    <name type="scientific">Timema cristinae</name>
    <name type="common">Walking stick</name>
    <dbReference type="NCBI Taxonomy" id="61476"/>
    <lineage>
        <taxon>Eukaryota</taxon>
        <taxon>Metazoa</taxon>
        <taxon>Ecdysozoa</taxon>
        <taxon>Arthropoda</taxon>
        <taxon>Hexapoda</taxon>
        <taxon>Insecta</taxon>
        <taxon>Pterygota</taxon>
        <taxon>Neoptera</taxon>
        <taxon>Polyneoptera</taxon>
        <taxon>Phasmatodea</taxon>
        <taxon>Timematodea</taxon>
        <taxon>Timematoidea</taxon>
        <taxon>Timematidae</taxon>
        <taxon>Timema</taxon>
    </lineage>
</organism>
<dbReference type="EMBL" id="OC318519">
    <property type="protein sequence ID" value="CAD7402354.1"/>
    <property type="molecule type" value="Genomic_DNA"/>
</dbReference>
<accession>A0A7R9CTT3</accession>
<proteinExistence type="predicted"/>
<gene>
    <name evidence="2" type="ORF">TCEB3V08_LOCUS6446</name>
</gene>